<evidence type="ECO:0000256" key="7">
    <source>
        <dbReference type="PROSITE-ProRule" id="PRU00175"/>
    </source>
</evidence>
<dbReference type="OrthoDB" id="5330228at2759"/>
<evidence type="ECO:0000256" key="3">
    <source>
        <dbReference type="ARBA" id="ARBA00022771"/>
    </source>
</evidence>
<dbReference type="Pfam" id="PF00176">
    <property type="entry name" value="SNF2-rel_dom"/>
    <property type="match status" value="1"/>
</dbReference>
<dbReference type="PROSITE" id="PS50089">
    <property type="entry name" value="ZF_RING_2"/>
    <property type="match status" value="1"/>
</dbReference>
<dbReference type="InterPro" id="IPR013083">
    <property type="entry name" value="Znf_RING/FYVE/PHD"/>
</dbReference>
<dbReference type="CDD" id="cd18070">
    <property type="entry name" value="DEXQc_SHPRH"/>
    <property type="match status" value="1"/>
</dbReference>
<dbReference type="InterPro" id="IPR038718">
    <property type="entry name" value="SNF2-like_sf"/>
</dbReference>
<dbReference type="Pfam" id="PF13923">
    <property type="entry name" value="zf-C3HC4_2"/>
    <property type="match status" value="1"/>
</dbReference>
<dbReference type="InterPro" id="IPR001650">
    <property type="entry name" value="Helicase_C-like"/>
</dbReference>
<dbReference type="GO" id="GO:0005634">
    <property type="term" value="C:nucleus"/>
    <property type="evidence" value="ECO:0007669"/>
    <property type="project" value="TreeGrafter"/>
</dbReference>
<dbReference type="Pfam" id="PF00271">
    <property type="entry name" value="Helicase_C"/>
    <property type="match status" value="1"/>
</dbReference>
<dbReference type="SUPFAM" id="SSF52540">
    <property type="entry name" value="P-loop containing nucleoside triphosphate hydrolases"/>
    <property type="match status" value="2"/>
</dbReference>
<comment type="caution">
    <text evidence="11">The sequence shown here is derived from an EMBL/GenBank/DDBJ whole genome shotgun (WGS) entry which is preliminary data.</text>
</comment>
<dbReference type="InterPro" id="IPR049730">
    <property type="entry name" value="SNF2/RAD54-like_C"/>
</dbReference>
<dbReference type="GO" id="GO:0005524">
    <property type="term" value="F:ATP binding"/>
    <property type="evidence" value="ECO:0007669"/>
    <property type="project" value="InterPro"/>
</dbReference>
<dbReference type="InterPro" id="IPR014001">
    <property type="entry name" value="Helicase_ATP-bd"/>
</dbReference>
<feature type="region of interest" description="Disordered" evidence="8">
    <location>
        <begin position="1"/>
        <end position="27"/>
    </location>
</feature>
<dbReference type="InterPro" id="IPR017907">
    <property type="entry name" value="Znf_RING_CS"/>
</dbReference>
<dbReference type="GO" id="GO:0061630">
    <property type="term" value="F:ubiquitin protein ligase activity"/>
    <property type="evidence" value="ECO:0007669"/>
    <property type="project" value="TreeGrafter"/>
</dbReference>
<dbReference type="InterPro" id="IPR001841">
    <property type="entry name" value="Znf_RING"/>
</dbReference>
<reference evidence="11 12" key="1">
    <citation type="submission" date="2020-01" db="EMBL/GenBank/DDBJ databases">
        <authorList>
            <consortium name="DOE Joint Genome Institute"/>
            <person name="Haridas S."/>
            <person name="Albert R."/>
            <person name="Binder M."/>
            <person name="Bloem J."/>
            <person name="Labutti K."/>
            <person name="Salamov A."/>
            <person name="Andreopoulos B."/>
            <person name="Baker S.E."/>
            <person name="Barry K."/>
            <person name="Bills G."/>
            <person name="Bluhm B.H."/>
            <person name="Cannon C."/>
            <person name="Castanera R."/>
            <person name="Culley D.E."/>
            <person name="Daum C."/>
            <person name="Ezra D."/>
            <person name="Gonzalez J.B."/>
            <person name="Henrissat B."/>
            <person name="Kuo A."/>
            <person name="Liang C."/>
            <person name="Lipzen A."/>
            <person name="Lutzoni F."/>
            <person name="Magnuson J."/>
            <person name="Mondo S."/>
            <person name="Nolan M."/>
            <person name="Ohm R."/>
            <person name="Pangilinan J."/>
            <person name="Park H.-J.H."/>
            <person name="Ramirez L."/>
            <person name="Alfaro M."/>
            <person name="Sun H."/>
            <person name="Tritt A."/>
            <person name="Yoshinaga Y."/>
            <person name="Zwiers L.-H.L."/>
            <person name="Turgeon B.G."/>
            <person name="Goodwin S.B."/>
            <person name="Spatafora J.W."/>
            <person name="Crous P.W."/>
            <person name="Grigoriev I.V."/>
        </authorList>
    </citation>
    <scope>NUCLEOTIDE SEQUENCE [LARGE SCALE GENOMIC DNA]</scope>
    <source>
        <strain evidence="11 12">CBS 611.86</strain>
    </source>
</reference>
<evidence type="ECO:0000256" key="4">
    <source>
        <dbReference type="ARBA" id="ARBA00022801"/>
    </source>
</evidence>
<evidence type="ECO:0000256" key="6">
    <source>
        <dbReference type="ARBA" id="ARBA00022840"/>
    </source>
</evidence>
<keyword evidence="6" id="KW-0067">ATP-binding</keyword>
<feature type="domain" description="RING-type" evidence="9">
    <location>
        <begin position="1133"/>
        <end position="1171"/>
    </location>
</feature>
<evidence type="ECO:0000259" key="9">
    <source>
        <dbReference type="PROSITE" id="PS50089"/>
    </source>
</evidence>
<keyword evidence="4" id="KW-0378">Hydrolase</keyword>
<evidence type="ECO:0000256" key="2">
    <source>
        <dbReference type="ARBA" id="ARBA00022741"/>
    </source>
</evidence>
<keyword evidence="5" id="KW-0862">Zinc</keyword>
<dbReference type="GO" id="GO:0016787">
    <property type="term" value="F:hydrolase activity"/>
    <property type="evidence" value="ECO:0007669"/>
    <property type="project" value="UniProtKB-KW"/>
</dbReference>
<keyword evidence="1" id="KW-0479">Metal-binding</keyword>
<dbReference type="EMBL" id="JAADJZ010000003">
    <property type="protein sequence ID" value="KAF2876549.1"/>
    <property type="molecule type" value="Genomic_DNA"/>
</dbReference>
<sequence>MPSISGAASVESAHVHGAPHTAQPPDLFHPVRALFHTSSPTGDALEGRALKRRRLADSDSATVAPRQVAQFDADKSVVLAKVALDLRRPTTPTTQLEGPRNPIEVSFESYARRGPATFEFSLWSANTPTAGVHLVATTTAGVLDSIASHLEAATTLSTTADGKKLPNRQAACFCRCLLLPSSHDAFRLELEIRWLVGIPVVETLRPKAPSALRDMTLLSRYFPKESKETHTPWTLSDFYDTVHVPSADVEVARHIPESLPETNLYPFQQRAVDWLLRREGVAYSNPRGELEPVRDFPTTPICFTSTEDANQRPCYVSHLRGMVTADLSATYDSIHGFRGGILAEEMGLGKTVELIALMCLHRRQLPEGDVYDPFIHASVKPSRATLIISPPSILEQWMNEITAHAPHLKAYHYTGLASGPALKKNMEEANVETLTQFDVVLTTYTVLSRELHFARPPPDRSLRHEKLHEPRKSPLVGISWWRVCFDEAQMVESGVSQAATIARLIPRCNAWAVSGTPLRKDVQDLRGLLIFLRCEPFATHRSVWDRLDKPLFRAIFSQIAMRHTKNQVRDELQLPPQKRVVITVPFTAIEEQNYAEMIRQMCDACGLSAEGVPTQEDRGADHPDVIERMREWLVRLRQTCLHAHVGQRNRKALGGRNGALRTVHEVLEVMIEQNDTMLKAEAREWILALVRCGHVKANAKDVEERAQTALPLYQAALEDTRSYVESCTKDIVSERERVGLASSSPTGLSGVEHPDSNDKDTPENLGRIPAIRKSLRSFLELEHACKFFIGTAYFQMKSNENLTTPDSEDFRRLERLEIEWYENAKVIRKELLKDVQSKAQRQMKRISNQKPFRWIPYIDDLPDLGGIESRKILDTMDSVADTLNAQVEQLRKWRSKIAAILLMPLVDEEDKETTGDEYDDSKRVQDELYVYVLGYRTLVADRHAAVNGLQDLLADHEMKTAELLAQEKKGHAPELVLEVAAVRHQLKPKDQVGSLKGVVSGARSLITALQWKADGDERAAAELVIVQKQLDQIQTITSEQTKALVELEKEQELFRGAMNQRLEFYRQLQHISDTVAPWKEQLDPLFDHEQYALQLAMRHKSEKQLAGLKTKHAYLINLRHENQQEDRTQEQECIICQDTFSIGVMTSCGHKYCKICINTWWHAHRTCPLCKKKLRSADLRDINLKPCIRQVQEEGQEVIQGQGNASQLSSPSSSNVSIYSDISDSTLKEINMIDLDGSYGTKVDGIARHLLWIRNNDPGAKSIIFSQFGDFLDVLREALKKWKIGASGIKDKSGIYKFRNDPAVECFLLDAKSDSSGLNLVNATYVFLCEPLVNPAIELQAIARVHRIGQQRVTTVFMYLVSDTVEEAIYDISVSRRLAHIGEGENAGATTSPALQEQTLDAANSLEMEAAPLKQLLGQKGDGEVVQVDDLWHCLFGKTRKWQPHLRREVDRHLRAEAVARRVTEAAEN</sequence>
<feature type="region of interest" description="Disordered" evidence="8">
    <location>
        <begin position="737"/>
        <end position="765"/>
    </location>
</feature>
<proteinExistence type="predicted"/>
<dbReference type="FunFam" id="3.40.50.10810:FF:000059">
    <property type="entry name" value="SNF2 family helicase/ATPase, putative"/>
    <property type="match status" value="1"/>
</dbReference>
<dbReference type="GO" id="GO:0004386">
    <property type="term" value="F:helicase activity"/>
    <property type="evidence" value="ECO:0007669"/>
    <property type="project" value="UniProtKB-KW"/>
</dbReference>
<dbReference type="PROSITE" id="PS51192">
    <property type="entry name" value="HELICASE_ATP_BIND_1"/>
    <property type="match status" value="1"/>
</dbReference>
<dbReference type="PANTHER" id="PTHR45865:SF1">
    <property type="entry name" value="E3 UBIQUITIN-PROTEIN LIGASE SHPRH"/>
    <property type="match status" value="1"/>
</dbReference>
<dbReference type="PANTHER" id="PTHR45865">
    <property type="entry name" value="E3 UBIQUITIN-PROTEIN LIGASE SHPRH FAMILY MEMBER"/>
    <property type="match status" value="1"/>
</dbReference>
<keyword evidence="11" id="KW-0347">Helicase</keyword>
<protein>
    <submittedName>
        <fullName evidence="11">ATP-dependent DNA helicase</fullName>
    </submittedName>
</protein>
<dbReference type="InterPro" id="IPR059033">
    <property type="entry name" value="C144_05_dom"/>
</dbReference>
<evidence type="ECO:0000256" key="8">
    <source>
        <dbReference type="SAM" id="MobiDB-lite"/>
    </source>
</evidence>
<feature type="compositionally biased region" description="Basic and acidic residues" evidence="8">
    <location>
        <begin position="752"/>
        <end position="762"/>
    </location>
</feature>
<keyword evidence="12" id="KW-1185">Reference proteome</keyword>
<keyword evidence="2" id="KW-0547">Nucleotide-binding</keyword>
<evidence type="ECO:0000256" key="5">
    <source>
        <dbReference type="ARBA" id="ARBA00022833"/>
    </source>
</evidence>
<dbReference type="GO" id="GO:0000209">
    <property type="term" value="P:protein polyubiquitination"/>
    <property type="evidence" value="ECO:0007669"/>
    <property type="project" value="TreeGrafter"/>
</dbReference>
<dbReference type="InterPro" id="IPR052583">
    <property type="entry name" value="ATP-helicase/E3_Ub-Ligase"/>
</dbReference>
<dbReference type="GO" id="GO:0008270">
    <property type="term" value="F:zinc ion binding"/>
    <property type="evidence" value="ECO:0007669"/>
    <property type="project" value="UniProtKB-KW"/>
</dbReference>
<accession>A0A7C8ID40</accession>
<dbReference type="PROSITE" id="PS00518">
    <property type="entry name" value="ZF_RING_1"/>
    <property type="match status" value="1"/>
</dbReference>
<gene>
    <name evidence="11" type="ORF">BDV95DRAFT_483956</name>
</gene>
<feature type="domain" description="Helicase ATP-binding" evidence="10">
    <location>
        <begin position="331"/>
        <end position="535"/>
    </location>
</feature>
<dbReference type="CDD" id="cd18793">
    <property type="entry name" value="SF2_C_SNF"/>
    <property type="match status" value="1"/>
</dbReference>
<evidence type="ECO:0000259" key="10">
    <source>
        <dbReference type="PROSITE" id="PS51192"/>
    </source>
</evidence>
<dbReference type="Pfam" id="PF26021">
    <property type="entry name" value="Ferritin_C144_05"/>
    <property type="match status" value="1"/>
</dbReference>
<dbReference type="Gene3D" id="3.30.40.10">
    <property type="entry name" value="Zinc/RING finger domain, C3HC4 (zinc finger)"/>
    <property type="match status" value="1"/>
</dbReference>
<dbReference type="GO" id="GO:0006974">
    <property type="term" value="P:DNA damage response"/>
    <property type="evidence" value="ECO:0007669"/>
    <property type="project" value="TreeGrafter"/>
</dbReference>
<organism evidence="11 12">
    <name type="scientific">Massariosphaeria phaeospora</name>
    <dbReference type="NCBI Taxonomy" id="100035"/>
    <lineage>
        <taxon>Eukaryota</taxon>
        <taxon>Fungi</taxon>
        <taxon>Dikarya</taxon>
        <taxon>Ascomycota</taxon>
        <taxon>Pezizomycotina</taxon>
        <taxon>Dothideomycetes</taxon>
        <taxon>Pleosporomycetidae</taxon>
        <taxon>Pleosporales</taxon>
        <taxon>Pleosporales incertae sedis</taxon>
        <taxon>Massariosphaeria</taxon>
    </lineage>
</organism>
<keyword evidence="3 7" id="KW-0863">Zinc-finger</keyword>
<dbReference type="SUPFAM" id="SSF57850">
    <property type="entry name" value="RING/U-box"/>
    <property type="match status" value="1"/>
</dbReference>
<dbReference type="InterPro" id="IPR027417">
    <property type="entry name" value="P-loop_NTPase"/>
</dbReference>
<evidence type="ECO:0000313" key="11">
    <source>
        <dbReference type="EMBL" id="KAF2876549.1"/>
    </source>
</evidence>
<dbReference type="Gene3D" id="3.40.50.10810">
    <property type="entry name" value="Tandem AAA-ATPase domain"/>
    <property type="match status" value="1"/>
</dbReference>
<evidence type="ECO:0000313" key="12">
    <source>
        <dbReference type="Proteomes" id="UP000481861"/>
    </source>
</evidence>
<dbReference type="Gene3D" id="3.40.50.300">
    <property type="entry name" value="P-loop containing nucleotide triphosphate hydrolases"/>
    <property type="match status" value="1"/>
</dbReference>
<dbReference type="SMART" id="SM00487">
    <property type="entry name" value="DEXDc"/>
    <property type="match status" value="1"/>
</dbReference>
<dbReference type="InterPro" id="IPR000330">
    <property type="entry name" value="SNF2_N"/>
</dbReference>
<dbReference type="SMART" id="SM00184">
    <property type="entry name" value="RING"/>
    <property type="match status" value="1"/>
</dbReference>
<dbReference type="Proteomes" id="UP000481861">
    <property type="component" value="Unassembled WGS sequence"/>
</dbReference>
<name>A0A7C8ID40_9PLEO</name>
<evidence type="ECO:0000256" key="1">
    <source>
        <dbReference type="ARBA" id="ARBA00022723"/>
    </source>
</evidence>